<evidence type="ECO:0000256" key="1">
    <source>
        <dbReference type="SAM" id="MobiDB-lite"/>
    </source>
</evidence>
<evidence type="ECO:0000313" key="2">
    <source>
        <dbReference type="EMBL" id="KAK1938014.1"/>
    </source>
</evidence>
<organism evidence="2 3">
    <name type="scientific">Phytophthora citrophthora</name>
    <dbReference type="NCBI Taxonomy" id="4793"/>
    <lineage>
        <taxon>Eukaryota</taxon>
        <taxon>Sar</taxon>
        <taxon>Stramenopiles</taxon>
        <taxon>Oomycota</taxon>
        <taxon>Peronosporomycetes</taxon>
        <taxon>Peronosporales</taxon>
        <taxon>Peronosporaceae</taxon>
        <taxon>Phytophthora</taxon>
    </lineage>
</organism>
<evidence type="ECO:0008006" key="4">
    <source>
        <dbReference type="Google" id="ProtNLM"/>
    </source>
</evidence>
<dbReference type="PANTHER" id="PTHR37015">
    <property type="entry name" value="REVERSE TRANSCRIPTASE DOMAIN-CONTAINING PROTEIN"/>
    <property type="match status" value="1"/>
</dbReference>
<feature type="compositionally biased region" description="Basic and acidic residues" evidence="1">
    <location>
        <begin position="140"/>
        <end position="155"/>
    </location>
</feature>
<comment type="caution">
    <text evidence="2">The sequence shown here is derived from an EMBL/GenBank/DDBJ whole genome shotgun (WGS) entry which is preliminary data.</text>
</comment>
<reference evidence="2" key="1">
    <citation type="submission" date="2023-08" db="EMBL/GenBank/DDBJ databases">
        <title>Reference Genome Resource for the Citrus Pathogen Phytophthora citrophthora.</title>
        <authorList>
            <person name="Moller H."/>
            <person name="Coetzee B."/>
            <person name="Rose L.J."/>
            <person name="Van Niekerk J.M."/>
        </authorList>
    </citation>
    <scope>NUCLEOTIDE SEQUENCE</scope>
    <source>
        <strain evidence="2">STE-U-9442</strain>
    </source>
</reference>
<proteinExistence type="predicted"/>
<name>A0AAD9GGH8_9STRA</name>
<dbReference type="AlphaFoldDB" id="A0AAD9GGH8"/>
<protein>
    <recommendedName>
        <fullName evidence="4">Reverse transcriptase domain-containing protein</fullName>
    </recommendedName>
</protein>
<sequence length="929" mass="106269">MATPKKPAPAHFQLLKLSTQIKLGELTKHERKLESHYKELLGKTGLDGGNTTASKGTEQSRKQLEGLYEGVKDLQVVQTNVHEGLEDIGELVEFAAADPWSTETVVEQRKQQILREVRQRRSLWQHNKLLGDLLMESLEETEHNQEDGELVRPGDGEPESTTVGGDVGNNEPLAKLSRQETQQRLESYFFESSGVSEDDVYEFLKSEVFQERENFSKAKTKHQQDALHRARARLGQFSDSMMRGDASVSESDAACCVAALLRNKSFLDPDVVALFTDAQRNKQIMKELSHVLTIELSNVSEWRWPEEGIRVDIQRGMNGRFRCLLQEEAITLLLFQYIGLQWSIEVKSVFQDLLNSVIVGSHINSSVEHVRDDMRRKFMLFALPDNMKDAGGGPYDEDDSDSDSEDEKDEDEKADKQDIIRRVLVEAHLQRTLSTENKESSPSPLVAVTTDLEFFGPSVSHEAVFAILRFLGVHEDMVNVFRRYTEIPLLFPGFTTPKIMQRGLPVSRMMTMFLAEVELFVMDYHVLVSSGIFLYRSHDDICFFDADETKVVRAWNEMQRYARQVALKFNAEKSGSIRIYAGSNKTNAEVGPTPLPATPIRWGLLELRSNGSVSIRQDEVDAFATEMADRLAAAASTFGWINVYNKYMFFFLRNFGKPSPIFGLSHVEDALATLRRIHTVVFPKTKGDALGYLREQIMRGRQGPAPSMPAAWMYWPLNAGGLGLCNPFLAIWDVQESLYKYLSDHHTRDDREWPKLKKDWEWQLPFSTVFEGLKQKYELFAERVGSEGREWIKDCDAFDRFVYMKSSKFSDKQREKGLKEPEFDDTFTLRSFDEYVQLLPTVRHFPLSTEFEGLLKEADECATPEPKLALQREAEDLFTSARASGYLWEWVAYIYSAQVKEEFGTLSFFSRELLPAQLIESIKKKTVTW</sequence>
<dbReference type="EMBL" id="JASMQC010000018">
    <property type="protein sequence ID" value="KAK1938014.1"/>
    <property type="molecule type" value="Genomic_DNA"/>
</dbReference>
<feature type="region of interest" description="Disordered" evidence="1">
    <location>
        <begin position="140"/>
        <end position="172"/>
    </location>
</feature>
<accession>A0AAD9GGH8</accession>
<evidence type="ECO:0000313" key="3">
    <source>
        <dbReference type="Proteomes" id="UP001259832"/>
    </source>
</evidence>
<gene>
    <name evidence="2" type="ORF">P3T76_009164</name>
</gene>
<dbReference type="PANTHER" id="PTHR37015:SF2">
    <property type="entry name" value="REVERSE TRANSCRIPTASE DOMAIN-CONTAINING PROTEIN"/>
    <property type="match status" value="1"/>
</dbReference>
<keyword evidence="3" id="KW-1185">Reference proteome</keyword>
<dbReference type="Proteomes" id="UP001259832">
    <property type="component" value="Unassembled WGS sequence"/>
</dbReference>
<feature type="region of interest" description="Disordered" evidence="1">
    <location>
        <begin position="389"/>
        <end position="415"/>
    </location>
</feature>
<feature type="compositionally biased region" description="Acidic residues" evidence="1">
    <location>
        <begin position="395"/>
        <end position="410"/>
    </location>
</feature>